<dbReference type="Proteomes" id="UP000053557">
    <property type="component" value="Unassembled WGS sequence"/>
</dbReference>
<accession>A0A101XPI8</accession>
<proteinExistence type="predicted"/>
<dbReference type="Pfam" id="PF00395">
    <property type="entry name" value="SLH"/>
    <property type="match status" value="1"/>
</dbReference>
<keyword evidence="1" id="KW-0732">Signal</keyword>
<feature type="domain" description="SLH" evidence="2">
    <location>
        <begin position="28"/>
        <end position="91"/>
    </location>
</feature>
<keyword evidence="4" id="KW-1185">Reference proteome</keyword>
<evidence type="ECO:0000313" key="3">
    <source>
        <dbReference type="EMBL" id="KUO95235.1"/>
    </source>
</evidence>
<dbReference type="PROSITE" id="PS51272">
    <property type="entry name" value="SLH"/>
    <property type="match status" value="2"/>
</dbReference>
<dbReference type="Gene3D" id="2.60.40.10">
    <property type="entry name" value="Immunoglobulins"/>
    <property type="match status" value="2"/>
</dbReference>
<organism evidence="3 4">
    <name type="scientific">Ferroacidibacillus organovorans</name>
    <dbReference type="NCBI Taxonomy" id="1765683"/>
    <lineage>
        <taxon>Bacteria</taxon>
        <taxon>Bacillati</taxon>
        <taxon>Bacillota</taxon>
        <taxon>Bacilli</taxon>
        <taxon>Bacillales</taxon>
        <taxon>Alicyclobacillaceae</taxon>
        <taxon>Ferroacidibacillus</taxon>
    </lineage>
</organism>
<gene>
    <name evidence="3" type="ORF">ATW55_13940</name>
</gene>
<sequence length="1034" mass="104010">MKRSRLTSIAAAALVIGTTLAPSAFAAQTSSYTDVTATTPGYSAIMDLSSKGIMHGYSDGTFRPTDSISRGQFLAYYMLAVEGVTGVKPGANAQYYKDIAPGNWDFNYIGAAYENNWINPYWVGIFTGGNFNENYQASYGDIASFFVKSMEVAGKVTLPKGVTPLNYAYSIGLFQGTPYTPTTTQKWVTRGDAAIILENILSFDNGTLLPQGATVTVSGGTTMAPNSSESLSVNVTVGSSTVTLPSSAAVTYAFASGSATTGFINQPANGSVSGTFVPTAPGTYTVVATVDGVQSAPFTVNVFGQAAGVKLSAASSSVVANGVSLNKVTATIVDGNGVPVTNFSGQATLSVTGTAVTTTLTTPTSQAADLSGTTLTFTSGVATFYVQSENIPGYTSTVSLSGLTAANGSSESGTISYAPLTLTAVQQTPTSIVVSAATSTLPVNDNTGTDLVTVTVEDQTGNPMIGGTYSLNASISGGGVFSNGLTTETVTSYYGGTATFVVDGVQGKTGTYVVAVSGTGLKTGTANITAAIAGNPTKLSLTASSGTFVQGVTASPVEFTISQQDANGITSITPASTVVPNVVVKNSAGSVVTNVYVQPVTTAGVAVGSPVTANTSGVYVLPTGTANFTVYDTSTTADAGTYTVTVSDGETTNALAASNPVSLTELANTTTAEKLTLSAATNVLRPNALSTNLTVAVTDQYGNPVASGVTLTVYANGGPGSAALDGQPYMPTSMSATVTTNASGQITIPFAAQDYNNATWTITASGTGFATTSTTLSVQDYPAASYQFLLKDVTPSVTYTNNTVYATAGNTIEFASLAGSNTALLNTGFDVNNNPVNTNASDNVTVTINHASGLMLTATVPSGVSVSNNATTDVTTITGTLSEVSAYLNSMTAQMAGLTTVSIVDNSTGARGAASINIEPSNVASQVVLSGVSSATALTIGDSYPVTYTLTDVGGNPVVAPSGGYVVNVVAPAGLEFIVNGVASQTASVTIAGGTTSATATLVDVANSATTTGNVTGSVYGNTSITVPSVTLTY</sequence>
<reference evidence="3 4" key="1">
    <citation type="submission" date="2015-12" db="EMBL/GenBank/DDBJ databases">
        <title>Draft genome sequence of Acidibacillus ferrooxidans ITV001, isolated from a chalcopyrite acid mine drainage site in Brazil.</title>
        <authorList>
            <person name="Dall'Agnol H."/>
            <person name="Nancucheo I."/>
            <person name="Johnson B."/>
            <person name="Oliveira R."/>
            <person name="Leite L."/>
            <person name="Pylro V."/>
            <person name="Nunes G.L."/>
            <person name="Tzotzos G."/>
            <person name="Fernandes G.R."/>
            <person name="Dutra J."/>
            <person name="Orellana S.C."/>
            <person name="Oliveira G."/>
        </authorList>
    </citation>
    <scope>NUCLEOTIDE SEQUENCE [LARGE SCALE GENOMIC DNA]</scope>
    <source>
        <strain evidence="4">ITV01</strain>
    </source>
</reference>
<dbReference type="RefSeq" id="WP_067717837.1">
    <property type="nucleotide sequence ID" value="NZ_LPVJ01000054.1"/>
</dbReference>
<name>A0A101XPI8_9BACL</name>
<evidence type="ECO:0000313" key="4">
    <source>
        <dbReference type="Proteomes" id="UP000053557"/>
    </source>
</evidence>
<protein>
    <recommendedName>
        <fullName evidence="2">SLH domain-containing protein</fullName>
    </recommendedName>
</protein>
<dbReference type="PROSITE" id="PS50194">
    <property type="entry name" value="FILAMIN_REPEAT"/>
    <property type="match status" value="1"/>
</dbReference>
<dbReference type="AlphaFoldDB" id="A0A101XPI8"/>
<dbReference type="OrthoDB" id="1706086at2"/>
<dbReference type="InterPro" id="IPR013783">
    <property type="entry name" value="Ig-like_fold"/>
</dbReference>
<dbReference type="EMBL" id="LPVJ01000054">
    <property type="protein sequence ID" value="KUO95235.1"/>
    <property type="molecule type" value="Genomic_DNA"/>
</dbReference>
<feature type="chain" id="PRO_5007110195" description="SLH domain-containing protein" evidence="1">
    <location>
        <begin position="27"/>
        <end position="1034"/>
    </location>
</feature>
<evidence type="ECO:0000256" key="1">
    <source>
        <dbReference type="SAM" id="SignalP"/>
    </source>
</evidence>
<feature type="signal peptide" evidence="1">
    <location>
        <begin position="1"/>
        <end position="26"/>
    </location>
</feature>
<dbReference type="InterPro" id="IPR001119">
    <property type="entry name" value="SLH_dom"/>
</dbReference>
<comment type="caution">
    <text evidence="3">The sequence shown here is derived from an EMBL/GenBank/DDBJ whole genome shotgun (WGS) entry which is preliminary data.</text>
</comment>
<evidence type="ECO:0000259" key="2">
    <source>
        <dbReference type="PROSITE" id="PS51272"/>
    </source>
</evidence>
<feature type="domain" description="SLH" evidence="2">
    <location>
        <begin position="92"/>
        <end position="160"/>
    </location>
</feature>
<dbReference type="InterPro" id="IPR017868">
    <property type="entry name" value="Filamin/ABP280_repeat-like"/>
</dbReference>